<dbReference type="PANTHER" id="PTHR43818:SF5">
    <property type="entry name" value="OXIDOREDUCTASE FAMILY PROTEIN"/>
    <property type="match status" value="1"/>
</dbReference>
<accession>A0A4U0H1P9</accession>
<sequence length="437" mass="49453">MKEFNRRDFIKSSSIMAGISLTGTTSIPLVLSGVDDHIKIALIGCGGRGTGAVVNAFESGQRVKLVAMADAFQENIKTSYDNLLKKYGDKIDVPDSRKYVGFEAYKSAIQDADMVILTTPPGFRPLHFEEVVRQGKHAFLEKPVAVDIPGVRRILEAAKMAKQKKLNVVVGFQRRFQNNYKEAVKRIHDGLIGNVVAGQVYWNSGGVWVRPRKPHQTEMEYQMRNWYYFNWLCGDHIVEQHVHQLDVANWIKQKYPVSIQGTGSRAHRTGKEYGEIYDNFAIELTYDDGSVIYSQCRHFEGIHNRVDETFQATRGRAYISAGNQAILWDDKGNEIFRHNAKGDPNPYAQEHVELFDAIAKGEYRFQDIEFSAYSTLTGIIGRLACYTGKVINWDQALKSNIDLSPEVYAWTANPKVLPDENGFYRVAKPGIVTEPFI</sequence>
<dbReference type="Pfam" id="PF01408">
    <property type="entry name" value="GFO_IDH_MocA"/>
    <property type="match status" value="1"/>
</dbReference>
<evidence type="ECO:0000313" key="3">
    <source>
        <dbReference type="EMBL" id="TJY65493.1"/>
    </source>
</evidence>
<dbReference type="InterPro" id="IPR000683">
    <property type="entry name" value="Gfo/Idh/MocA-like_OxRdtase_N"/>
</dbReference>
<dbReference type="PANTHER" id="PTHR43818">
    <property type="entry name" value="BCDNA.GH03377"/>
    <property type="match status" value="1"/>
</dbReference>
<feature type="domain" description="GFO/IDH/MocA-like oxidoreductase" evidence="2">
    <location>
        <begin position="180"/>
        <end position="297"/>
    </location>
</feature>
<dbReference type="InterPro" id="IPR036291">
    <property type="entry name" value="NAD(P)-bd_dom_sf"/>
</dbReference>
<proteinExistence type="predicted"/>
<dbReference type="GO" id="GO:0000166">
    <property type="term" value="F:nucleotide binding"/>
    <property type="evidence" value="ECO:0007669"/>
    <property type="project" value="InterPro"/>
</dbReference>
<dbReference type="EMBL" id="SUKA01000003">
    <property type="protein sequence ID" value="TJY65493.1"/>
    <property type="molecule type" value="Genomic_DNA"/>
</dbReference>
<evidence type="ECO:0000313" key="4">
    <source>
        <dbReference type="Proteomes" id="UP000309872"/>
    </source>
</evidence>
<evidence type="ECO:0000259" key="1">
    <source>
        <dbReference type="Pfam" id="PF01408"/>
    </source>
</evidence>
<organism evidence="3 4">
    <name type="scientific">Sphingobacterium alkalisoli</name>
    <dbReference type="NCBI Taxonomy" id="1874115"/>
    <lineage>
        <taxon>Bacteria</taxon>
        <taxon>Pseudomonadati</taxon>
        <taxon>Bacteroidota</taxon>
        <taxon>Sphingobacteriia</taxon>
        <taxon>Sphingobacteriales</taxon>
        <taxon>Sphingobacteriaceae</taxon>
        <taxon>Sphingobacterium</taxon>
    </lineage>
</organism>
<dbReference type="Pfam" id="PF22725">
    <property type="entry name" value="GFO_IDH_MocA_C3"/>
    <property type="match status" value="1"/>
</dbReference>
<reference evidence="3 4" key="1">
    <citation type="submission" date="2019-04" db="EMBL/GenBank/DDBJ databases">
        <title>Sphingobacterium olei sp. nov., isolated from oil-contaminated soil.</title>
        <authorList>
            <person name="Liu B."/>
        </authorList>
    </citation>
    <scope>NUCLEOTIDE SEQUENCE [LARGE SCALE GENOMIC DNA]</scope>
    <source>
        <strain evidence="3 4">Y3L14</strain>
    </source>
</reference>
<dbReference type="AlphaFoldDB" id="A0A4U0H1P9"/>
<dbReference type="PROSITE" id="PS51318">
    <property type="entry name" value="TAT"/>
    <property type="match status" value="1"/>
</dbReference>
<comment type="caution">
    <text evidence="3">The sequence shown here is derived from an EMBL/GenBank/DDBJ whole genome shotgun (WGS) entry which is preliminary data.</text>
</comment>
<dbReference type="SUPFAM" id="SSF55347">
    <property type="entry name" value="Glyceraldehyde-3-phosphate dehydrogenase-like, C-terminal domain"/>
    <property type="match status" value="1"/>
</dbReference>
<gene>
    <name evidence="3" type="ORF">FAZ19_10145</name>
</gene>
<feature type="domain" description="Gfo/Idh/MocA-like oxidoreductase N-terminal" evidence="1">
    <location>
        <begin position="38"/>
        <end position="163"/>
    </location>
</feature>
<keyword evidence="4" id="KW-1185">Reference proteome</keyword>
<protein>
    <submittedName>
        <fullName evidence="3">Gfo/Idh/MocA family oxidoreductase</fullName>
    </submittedName>
</protein>
<evidence type="ECO:0000259" key="2">
    <source>
        <dbReference type="Pfam" id="PF22725"/>
    </source>
</evidence>
<dbReference type="InterPro" id="IPR006311">
    <property type="entry name" value="TAT_signal"/>
</dbReference>
<dbReference type="Proteomes" id="UP000309872">
    <property type="component" value="Unassembled WGS sequence"/>
</dbReference>
<dbReference type="InterPro" id="IPR050463">
    <property type="entry name" value="Gfo/Idh/MocA_oxidrdct_glycsds"/>
</dbReference>
<dbReference type="InterPro" id="IPR055170">
    <property type="entry name" value="GFO_IDH_MocA-like_dom"/>
</dbReference>
<dbReference type="Gene3D" id="3.30.360.10">
    <property type="entry name" value="Dihydrodipicolinate Reductase, domain 2"/>
    <property type="match status" value="1"/>
</dbReference>
<name>A0A4U0H1P9_9SPHI</name>
<dbReference type="RefSeq" id="WP_136820622.1">
    <property type="nucleotide sequence ID" value="NZ_BMJX01000003.1"/>
</dbReference>
<dbReference type="Gene3D" id="3.40.50.720">
    <property type="entry name" value="NAD(P)-binding Rossmann-like Domain"/>
    <property type="match status" value="1"/>
</dbReference>
<dbReference type="SUPFAM" id="SSF51735">
    <property type="entry name" value="NAD(P)-binding Rossmann-fold domains"/>
    <property type="match status" value="1"/>
</dbReference>
<dbReference type="OrthoDB" id="127583at2"/>